<keyword evidence="1" id="KW-0285">Flavoprotein</keyword>
<dbReference type="OrthoDB" id="434771at2759"/>
<dbReference type="GO" id="GO:0003995">
    <property type="term" value="F:acyl-CoA dehydrogenase activity"/>
    <property type="evidence" value="ECO:0007669"/>
    <property type="project" value="TreeGrafter"/>
</dbReference>
<dbReference type="InterPro" id="IPR050741">
    <property type="entry name" value="Acyl-CoA_dehydrogenase"/>
</dbReference>
<reference evidence="4" key="1">
    <citation type="submission" date="2023-05" db="EMBL/GenBank/DDBJ databases">
        <title>Genome and transcriptome analyses reveal genes involved in the formation of fine ridges on petal epidermal cells in Hibiscus trionum.</title>
        <authorList>
            <person name="Koshimizu S."/>
            <person name="Masuda S."/>
            <person name="Ishii T."/>
            <person name="Shirasu K."/>
            <person name="Hoshino A."/>
            <person name="Arita M."/>
        </authorList>
    </citation>
    <scope>NUCLEOTIDE SEQUENCE</scope>
    <source>
        <strain evidence="4">Hamamatsu line</strain>
    </source>
</reference>
<dbReference type="AlphaFoldDB" id="A0A9W7HJ19"/>
<sequence length="76" mass="8693">MKDCMRLIGAANHRMQLMAQMALHRKTFGNYIAQHGAFLSDISKCRIELEQAKLLVLEAADHLVRLGNKNARRTWS</sequence>
<dbReference type="InterPro" id="IPR009075">
    <property type="entry name" value="AcylCo_DH/oxidase_C"/>
</dbReference>
<comment type="caution">
    <text evidence="4">The sequence shown here is derived from an EMBL/GenBank/DDBJ whole genome shotgun (WGS) entry which is preliminary data.</text>
</comment>
<dbReference type="InterPro" id="IPR036250">
    <property type="entry name" value="AcylCo_DH-like_C"/>
</dbReference>
<accession>A0A9W7HJ19</accession>
<proteinExistence type="predicted"/>
<evidence type="ECO:0000313" key="4">
    <source>
        <dbReference type="EMBL" id="GMI78660.1"/>
    </source>
</evidence>
<gene>
    <name evidence="4" type="ORF">HRI_001535300</name>
</gene>
<dbReference type="PANTHER" id="PTHR48083:SF13">
    <property type="entry name" value="ACYL-COA DEHYDROGENASE FAMILY MEMBER 11"/>
    <property type="match status" value="1"/>
</dbReference>
<dbReference type="Pfam" id="PF00441">
    <property type="entry name" value="Acyl-CoA_dh_1"/>
    <property type="match status" value="1"/>
</dbReference>
<evidence type="ECO:0000256" key="1">
    <source>
        <dbReference type="ARBA" id="ARBA00022630"/>
    </source>
</evidence>
<dbReference type="Gene3D" id="1.20.140.10">
    <property type="entry name" value="Butyryl-CoA Dehydrogenase, subunit A, domain 3"/>
    <property type="match status" value="1"/>
</dbReference>
<dbReference type="GO" id="GO:0033539">
    <property type="term" value="P:fatty acid beta-oxidation using acyl-CoA dehydrogenase"/>
    <property type="evidence" value="ECO:0007669"/>
    <property type="project" value="TreeGrafter"/>
</dbReference>
<dbReference type="PANTHER" id="PTHR48083">
    <property type="entry name" value="MEDIUM-CHAIN SPECIFIC ACYL-COA DEHYDROGENASE, MITOCHONDRIAL-RELATED"/>
    <property type="match status" value="1"/>
</dbReference>
<evidence type="ECO:0000313" key="5">
    <source>
        <dbReference type="Proteomes" id="UP001165190"/>
    </source>
</evidence>
<dbReference type="EMBL" id="BSYR01000016">
    <property type="protein sequence ID" value="GMI78660.1"/>
    <property type="molecule type" value="Genomic_DNA"/>
</dbReference>
<name>A0A9W7HJ19_HIBTR</name>
<dbReference type="Proteomes" id="UP001165190">
    <property type="component" value="Unassembled WGS sequence"/>
</dbReference>
<protein>
    <submittedName>
        <fullName evidence="4">IBA-RESPONSE 3</fullName>
    </submittedName>
</protein>
<feature type="domain" description="Acyl-CoA dehydrogenase/oxidase C-terminal" evidence="3">
    <location>
        <begin position="4"/>
        <end position="66"/>
    </location>
</feature>
<evidence type="ECO:0000259" key="3">
    <source>
        <dbReference type="Pfam" id="PF00441"/>
    </source>
</evidence>
<keyword evidence="2" id="KW-0560">Oxidoreductase</keyword>
<dbReference type="GO" id="GO:0005737">
    <property type="term" value="C:cytoplasm"/>
    <property type="evidence" value="ECO:0007669"/>
    <property type="project" value="TreeGrafter"/>
</dbReference>
<keyword evidence="5" id="KW-1185">Reference proteome</keyword>
<dbReference type="SUPFAM" id="SSF47203">
    <property type="entry name" value="Acyl-CoA dehydrogenase C-terminal domain-like"/>
    <property type="match status" value="1"/>
</dbReference>
<evidence type="ECO:0000256" key="2">
    <source>
        <dbReference type="ARBA" id="ARBA00023002"/>
    </source>
</evidence>
<organism evidence="4 5">
    <name type="scientific">Hibiscus trionum</name>
    <name type="common">Flower of an hour</name>
    <dbReference type="NCBI Taxonomy" id="183268"/>
    <lineage>
        <taxon>Eukaryota</taxon>
        <taxon>Viridiplantae</taxon>
        <taxon>Streptophyta</taxon>
        <taxon>Embryophyta</taxon>
        <taxon>Tracheophyta</taxon>
        <taxon>Spermatophyta</taxon>
        <taxon>Magnoliopsida</taxon>
        <taxon>eudicotyledons</taxon>
        <taxon>Gunneridae</taxon>
        <taxon>Pentapetalae</taxon>
        <taxon>rosids</taxon>
        <taxon>malvids</taxon>
        <taxon>Malvales</taxon>
        <taxon>Malvaceae</taxon>
        <taxon>Malvoideae</taxon>
        <taxon>Hibiscus</taxon>
    </lineage>
</organism>